<proteinExistence type="predicted"/>
<gene>
    <name evidence="1" type="ORF">LXT12_25460</name>
</gene>
<protein>
    <recommendedName>
        <fullName evidence="3">DUF5666 domain-containing protein</fullName>
    </recommendedName>
</protein>
<evidence type="ECO:0000313" key="2">
    <source>
        <dbReference type="Proteomes" id="UP001201463"/>
    </source>
</evidence>
<sequence length="123" mass="12759">MKTLTPFILAVALLGPVTAWSHGDGVARHGGIVQMAGEIKFELVPGADAVELYLDDHGETVPTAKLSGKLTVLSGGAKSETKLEPAPGDKLVAKGLKLVKGDKVVALVTTADQQNSSARFVIK</sequence>
<evidence type="ECO:0008006" key="3">
    <source>
        <dbReference type="Google" id="ProtNLM"/>
    </source>
</evidence>
<dbReference type="RefSeq" id="WP_233395115.1">
    <property type="nucleotide sequence ID" value="NZ_JAJTWT010000019.1"/>
</dbReference>
<accession>A0ABS8XLW3</accession>
<dbReference type="EMBL" id="JAJTWT010000019">
    <property type="protein sequence ID" value="MCE4540592.1"/>
    <property type="molecule type" value="Genomic_DNA"/>
</dbReference>
<comment type="caution">
    <text evidence="1">The sequence shown here is derived from an EMBL/GenBank/DDBJ whole genome shotgun (WGS) entry which is preliminary data.</text>
</comment>
<name>A0ABS8XLW3_9BURK</name>
<evidence type="ECO:0000313" key="1">
    <source>
        <dbReference type="EMBL" id="MCE4540592.1"/>
    </source>
</evidence>
<reference evidence="1 2" key="1">
    <citation type="submission" date="2021-12" db="EMBL/GenBank/DDBJ databases">
        <title>Genome seq of p7.</title>
        <authorList>
            <person name="Seo T."/>
        </authorList>
    </citation>
    <scope>NUCLEOTIDE SEQUENCE [LARGE SCALE GENOMIC DNA]</scope>
    <source>
        <strain evidence="1 2">P7</strain>
    </source>
</reference>
<organism evidence="1 2">
    <name type="scientific">Pelomonas caseinilytica</name>
    <dbReference type="NCBI Taxonomy" id="2906763"/>
    <lineage>
        <taxon>Bacteria</taxon>
        <taxon>Pseudomonadati</taxon>
        <taxon>Pseudomonadota</taxon>
        <taxon>Betaproteobacteria</taxon>
        <taxon>Burkholderiales</taxon>
        <taxon>Sphaerotilaceae</taxon>
        <taxon>Roseateles</taxon>
    </lineage>
</organism>
<keyword evidence="2" id="KW-1185">Reference proteome</keyword>
<dbReference type="Proteomes" id="UP001201463">
    <property type="component" value="Unassembled WGS sequence"/>
</dbReference>